<dbReference type="EMBL" id="JRVC01000022">
    <property type="protein sequence ID" value="KHS43361.1"/>
    <property type="molecule type" value="Genomic_DNA"/>
</dbReference>
<dbReference type="PANTHER" id="PTHR43792:SF1">
    <property type="entry name" value="N-ACETYLTRANSFERASE DOMAIN-CONTAINING PROTEIN"/>
    <property type="match status" value="1"/>
</dbReference>
<keyword evidence="3" id="KW-1185">Reference proteome</keyword>
<dbReference type="PANTHER" id="PTHR43792">
    <property type="entry name" value="GNAT FAMILY, PUTATIVE (AFU_ORTHOLOGUE AFUA_3G00765)-RELATED-RELATED"/>
    <property type="match status" value="1"/>
</dbReference>
<dbReference type="InterPro" id="IPR051531">
    <property type="entry name" value="N-acetyltransferase"/>
</dbReference>
<dbReference type="PROSITE" id="PS51186">
    <property type="entry name" value="GNAT"/>
    <property type="match status" value="1"/>
</dbReference>
<dbReference type="PATRIC" id="fig|48936.3.peg.3699"/>
<dbReference type="Pfam" id="PF13302">
    <property type="entry name" value="Acetyltransf_3"/>
    <property type="match status" value="1"/>
</dbReference>
<reference evidence="2 3" key="1">
    <citation type="submission" date="2014-10" db="EMBL/GenBank/DDBJ databases">
        <title>Draft genome sequence of Novosphingobium subterraneum DSM 12447.</title>
        <authorList>
            <person name="Gan H.M."/>
            <person name="Gan H.Y."/>
            <person name="Savka M.A."/>
        </authorList>
    </citation>
    <scope>NUCLEOTIDE SEQUENCE [LARGE SCALE GENOMIC DNA]</scope>
    <source>
        <strain evidence="2 3">DSM 12447</strain>
    </source>
</reference>
<comment type="caution">
    <text evidence="2">The sequence shown here is derived from an EMBL/GenBank/DDBJ whole genome shotgun (WGS) entry which is preliminary data.</text>
</comment>
<accession>A0A0B8ZYH8</accession>
<evidence type="ECO:0000313" key="3">
    <source>
        <dbReference type="Proteomes" id="UP000031338"/>
    </source>
</evidence>
<name>A0A0B8ZYH8_9SPHN</name>
<keyword evidence="2" id="KW-0808">Transferase</keyword>
<sequence>MIRTSRLLLRPVRPQEDLAAMHAIMRQPRAMAYWSTPPHDSEAVTAEWLGNMADIPDLEGEDFIVEHQGRVIGKAGFYRFPDLGYMFDPDVWGQGFAREAVGVVIARGFTVHHLPRILADVDPRNKASIRLLERLGFAETHRAARTWLVGEEWCDSVYFALTREDWDQRTA</sequence>
<dbReference type="InterPro" id="IPR000182">
    <property type="entry name" value="GNAT_dom"/>
</dbReference>
<dbReference type="STRING" id="48936.NJ75_03669"/>
<dbReference type="AlphaFoldDB" id="A0A0B8ZYH8"/>
<gene>
    <name evidence="2" type="ORF">NJ75_03669</name>
</gene>
<proteinExistence type="predicted"/>
<evidence type="ECO:0000259" key="1">
    <source>
        <dbReference type="PROSITE" id="PS51186"/>
    </source>
</evidence>
<dbReference type="Proteomes" id="UP000031338">
    <property type="component" value="Unassembled WGS sequence"/>
</dbReference>
<evidence type="ECO:0000313" key="2">
    <source>
        <dbReference type="EMBL" id="KHS43361.1"/>
    </source>
</evidence>
<organism evidence="2 3">
    <name type="scientific">Novosphingobium subterraneum</name>
    <dbReference type="NCBI Taxonomy" id="48936"/>
    <lineage>
        <taxon>Bacteria</taxon>
        <taxon>Pseudomonadati</taxon>
        <taxon>Pseudomonadota</taxon>
        <taxon>Alphaproteobacteria</taxon>
        <taxon>Sphingomonadales</taxon>
        <taxon>Sphingomonadaceae</taxon>
        <taxon>Novosphingobium</taxon>
    </lineage>
</organism>
<dbReference type="Gene3D" id="3.40.630.30">
    <property type="match status" value="1"/>
</dbReference>
<dbReference type="RefSeq" id="WP_039337051.1">
    <property type="nucleotide sequence ID" value="NZ_JRVC01000022.1"/>
</dbReference>
<dbReference type="SUPFAM" id="SSF55729">
    <property type="entry name" value="Acyl-CoA N-acyltransferases (Nat)"/>
    <property type="match status" value="1"/>
</dbReference>
<dbReference type="InterPro" id="IPR016181">
    <property type="entry name" value="Acyl_CoA_acyltransferase"/>
</dbReference>
<feature type="domain" description="N-acetyltransferase" evidence="1">
    <location>
        <begin position="7"/>
        <end position="164"/>
    </location>
</feature>
<dbReference type="GO" id="GO:0016747">
    <property type="term" value="F:acyltransferase activity, transferring groups other than amino-acyl groups"/>
    <property type="evidence" value="ECO:0007669"/>
    <property type="project" value="InterPro"/>
</dbReference>
<protein>
    <submittedName>
        <fullName evidence="2">GCN5-like N-acetyltransferase</fullName>
    </submittedName>
</protein>